<dbReference type="GO" id="GO:0004672">
    <property type="term" value="F:protein kinase activity"/>
    <property type="evidence" value="ECO:0000318"/>
    <property type="project" value="GO_Central"/>
</dbReference>
<gene>
    <name evidence="7" type="ORF">TVAG_393870</name>
</gene>
<dbReference type="Proteomes" id="UP000001542">
    <property type="component" value="Unassembled WGS sequence"/>
</dbReference>
<proteinExistence type="predicted"/>
<dbReference type="InterPro" id="IPR000719">
    <property type="entry name" value="Prot_kinase_dom"/>
</dbReference>
<dbReference type="eggNOG" id="KOG0601">
    <property type="taxonomic scope" value="Eukaryota"/>
</dbReference>
<keyword evidence="3 7" id="KW-0418">Kinase</keyword>
<reference evidence="7" key="1">
    <citation type="submission" date="2006-10" db="EMBL/GenBank/DDBJ databases">
        <authorList>
            <person name="Amadeo P."/>
            <person name="Zhao Q."/>
            <person name="Wortman J."/>
            <person name="Fraser-Liggett C."/>
            <person name="Carlton J."/>
        </authorList>
    </citation>
    <scope>NUCLEOTIDE SEQUENCE</scope>
    <source>
        <strain evidence="7">G3</strain>
    </source>
</reference>
<dbReference type="GO" id="GO:0005634">
    <property type="term" value="C:nucleus"/>
    <property type="evidence" value="ECO:0000318"/>
    <property type="project" value="GO_Central"/>
</dbReference>
<evidence type="ECO:0000256" key="5">
    <source>
        <dbReference type="SAM" id="MobiDB-lite"/>
    </source>
</evidence>
<reference evidence="7" key="2">
    <citation type="journal article" date="2007" name="Science">
        <title>Draft genome sequence of the sexually transmitted pathogen Trichomonas vaginalis.</title>
        <authorList>
            <person name="Carlton J.M."/>
            <person name="Hirt R.P."/>
            <person name="Silva J.C."/>
            <person name="Delcher A.L."/>
            <person name="Schatz M."/>
            <person name="Zhao Q."/>
            <person name="Wortman J.R."/>
            <person name="Bidwell S.L."/>
            <person name="Alsmark U.C.M."/>
            <person name="Besteiro S."/>
            <person name="Sicheritz-Ponten T."/>
            <person name="Noel C.J."/>
            <person name="Dacks J.B."/>
            <person name="Foster P.G."/>
            <person name="Simillion C."/>
            <person name="Van de Peer Y."/>
            <person name="Miranda-Saavedra D."/>
            <person name="Barton G.J."/>
            <person name="Westrop G.D."/>
            <person name="Mueller S."/>
            <person name="Dessi D."/>
            <person name="Fiori P.L."/>
            <person name="Ren Q."/>
            <person name="Paulsen I."/>
            <person name="Zhang H."/>
            <person name="Bastida-Corcuera F.D."/>
            <person name="Simoes-Barbosa A."/>
            <person name="Brown M.T."/>
            <person name="Hayes R.D."/>
            <person name="Mukherjee M."/>
            <person name="Okumura C.Y."/>
            <person name="Schneider R."/>
            <person name="Smith A.J."/>
            <person name="Vanacova S."/>
            <person name="Villalvazo M."/>
            <person name="Haas B.J."/>
            <person name="Pertea M."/>
            <person name="Feldblyum T.V."/>
            <person name="Utterback T.R."/>
            <person name="Shu C.L."/>
            <person name="Osoegawa K."/>
            <person name="de Jong P.J."/>
            <person name="Hrdy I."/>
            <person name="Horvathova L."/>
            <person name="Zubacova Z."/>
            <person name="Dolezal P."/>
            <person name="Malik S.B."/>
            <person name="Logsdon J.M. Jr."/>
            <person name="Henze K."/>
            <person name="Gupta A."/>
            <person name="Wang C.C."/>
            <person name="Dunne R.L."/>
            <person name="Upcroft J.A."/>
            <person name="Upcroft P."/>
            <person name="White O."/>
            <person name="Salzberg S.L."/>
            <person name="Tang P."/>
            <person name="Chiu C.-H."/>
            <person name="Lee Y.-S."/>
            <person name="Embley T.M."/>
            <person name="Coombs G.H."/>
            <person name="Mottram J.C."/>
            <person name="Tachezy J."/>
            <person name="Fraser-Liggett C.M."/>
            <person name="Johnson P.J."/>
        </authorList>
    </citation>
    <scope>NUCLEOTIDE SEQUENCE [LARGE SCALE GENOMIC DNA]</scope>
    <source>
        <strain evidence="7">G3</strain>
    </source>
</reference>
<dbReference type="InterPro" id="IPR050339">
    <property type="entry name" value="CC_SR_Kinase"/>
</dbReference>
<feature type="domain" description="Protein kinase" evidence="6">
    <location>
        <begin position="14"/>
        <end position="296"/>
    </location>
</feature>
<dbReference type="EMBL" id="DS113258">
    <property type="protein sequence ID" value="EAY15244.1"/>
    <property type="molecule type" value="Genomic_DNA"/>
</dbReference>
<dbReference type="SUPFAM" id="SSF56112">
    <property type="entry name" value="Protein kinase-like (PK-like)"/>
    <property type="match status" value="1"/>
</dbReference>
<dbReference type="FunFam" id="1.10.510.10:FF:002447">
    <property type="match status" value="1"/>
</dbReference>
<evidence type="ECO:0000256" key="3">
    <source>
        <dbReference type="ARBA" id="ARBA00022777"/>
    </source>
</evidence>
<dbReference type="STRING" id="5722.A2DWA4"/>
<dbReference type="PROSITE" id="PS50011">
    <property type="entry name" value="PROTEIN_KINASE_DOM"/>
    <property type="match status" value="1"/>
</dbReference>
<keyword evidence="2" id="KW-0547">Nucleotide-binding</keyword>
<dbReference type="KEGG" id="tva:4773250"/>
<dbReference type="Pfam" id="PF00069">
    <property type="entry name" value="Pkinase"/>
    <property type="match status" value="1"/>
</dbReference>
<evidence type="ECO:0000256" key="1">
    <source>
        <dbReference type="ARBA" id="ARBA00022679"/>
    </source>
</evidence>
<evidence type="ECO:0000259" key="6">
    <source>
        <dbReference type="PROSITE" id="PS50011"/>
    </source>
</evidence>
<dbReference type="PANTHER" id="PTHR11042">
    <property type="entry name" value="EUKARYOTIC TRANSLATION INITIATION FACTOR 2-ALPHA KINASE EIF2-ALPHA KINASE -RELATED"/>
    <property type="match status" value="1"/>
</dbReference>
<evidence type="ECO:0000256" key="4">
    <source>
        <dbReference type="ARBA" id="ARBA00022840"/>
    </source>
</evidence>
<dbReference type="VEuPathDB" id="TrichDB:TVAG_393870"/>
<dbReference type="VEuPathDB" id="TrichDB:TVAGG3_0279530"/>
<name>A2DWA4_TRIV3</name>
<dbReference type="RefSeq" id="XP_001327467.1">
    <property type="nucleotide sequence ID" value="XM_001327432.1"/>
</dbReference>
<keyword evidence="8" id="KW-1185">Reference proteome</keyword>
<protein>
    <submittedName>
        <fullName evidence="7">TKL family protein kinase</fullName>
    </submittedName>
</protein>
<sequence>MAFPIPHFEEPEEPHTPPRNGSSKSGDLPFCMNPIHNYSVPTHNNLFYDPSKPLYSTPNESCTIYVAQSAAKSRLYALKSSKYIKRIRHEAEMYKTIGHCKTVMKYYDTWVQGGKGFIQMELATNGSLKNEYKDLNVKQIWQIIAHISSALSFVHSKGYMHLDVSPSNILHTESSKFGTIYKLSDFGTIRALGTFQEDDEGAGPYVSPEALAFPHTEYEVGTKTDIFSFGVVLYELITRKPAPREYPDYENLRNGTFKFPKIPPEFSFVTKMLNVNPNVRPTAEWISSLDKCKEILNKIQSAEESPVVKSKREVATPKISNAKVPPETPYSKKYSGRKIMFDDEDFSKEIDL</sequence>
<dbReference type="PANTHER" id="PTHR11042:SF189">
    <property type="entry name" value="PROTEIN KINASE DOMAIN-CONTAINING PROTEIN"/>
    <property type="match status" value="1"/>
</dbReference>
<feature type="compositionally biased region" description="Basic and acidic residues" evidence="5">
    <location>
        <begin position="7"/>
        <end position="16"/>
    </location>
</feature>
<dbReference type="GO" id="GO:0005737">
    <property type="term" value="C:cytoplasm"/>
    <property type="evidence" value="ECO:0000318"/>
    <property type="project" value="GO_Central"/>
</dbReference>
<dbReference type="AlphaFoldDB" id="A2DWA4"/>
<dbReference type="OrthoDB" id="5337378at2759"/>
<dbReference type="SMR" id="A2DWA4"/>
<dbReference type="InParanoid" id="A2DWA4"/>
<dbReference type="Gene3D" id="1.10.510.10">
    <property type="entry name" value="Transferase(Phosphotransferase) domain 1"/>
    <property type="match status" value="1"/>
</dbReference>
<organism evidence="7 8">
    <name type="scientific">Trichomonas vaginalis (strain ATCC PRA-98 / G3)</name>
    <dbReference type="NCBI Taxonomy" id="412133"/>
    <lineage>
        <taxon>Eukaryota</taxon>
        <taxon>Metamonada</taxon>
        <taxon>Parabasalia</taxon>
        <taxon>Trichomonadida</taxon>
        <taxon>Trichomonadidae</taxon>
        <taxon>Trichomonas</taxon>
    </lineage>
</organism>
<keyword evidence="1" id="KW-0808">Transferase</keyword>
<evidence type="ECO:0000256" key="2">
    <source>
        <dbReference type="ARBA" id="ARBA00022741"/>
    </source>
</evidence>
<dbReference type="InterPro" id="IPR011009">
    <property type="entry name" value="Kinase-like_dom_sf"/>
</dbReference>
<evidence type="ECO:0000313" key="7">
    <source>
        <dbReference type="EMBL" id="EAY15244.1"/>
    </source>
</evidence>
<dbReference type="GO" id="GO:0005524">
    <property type="term" value="F:ATP binding"/>
    <property type="evidence" value="ECO:0007669"/>
    <property type="project" value="UniProtKB-KW"/>
</dbReference>
<evidence type="ECO:0000313" key="8">
    <source>
        <dbReference type="Proteomes" id="UP000001542"/>
    </source>
</evidence>
<feature type="region of interest" description="Disordered" evidence="5">
    <location>
        <begin position="1"/>
        <end position="26"/>
    </location>
</feature>
<keyword evidence="4" id="KW-0067">ATP-binding</keyword>
<accession>A2DWA4</accession>